<dbReference type="InParanoid" id="A0A6J2YNS1"/>
<dbReference type="Gene3D" id="3.30.420.10">
    <property type="entry name" value="Ribonuclease H-like superfamily/Ribonuclease H"/>
    <property type="match status" value="1"/>
</dbReference>
<dbReference type="SUPFAM" id="SSF53098">
    <property type="entry name" value="Ribonuclease H-like"/>
    <property type="match status" value="1"/>
</dbReference>
<dbReference type="GO" id="GO:0015074">
    <property type="term" value="P:DNA integration"/>
    <property type="evidence" value="ECO:0007669"/>
    <property type="project" value="InterPro"/>
</dbReference>
<accession>A0A6J2YNS1</accession>
<dbReference type="OrthoDB" id="7788547at2759"/>
<dbReference type="InterPro" id="IPR036397">
    <property type="entry name" value="RNaseH_sf"/>
</dbReference>
<dbReference type="KEGG" id="soy:115889198"/>
<evidence type="ECO:0000313" key="3">
    <source>
        <dbReference type="RefSeq" id="XP_030765007.1"/>
    </source>
</evidence>
<dbReference type="PANTHER" id="PTHR47331">
    <property type="entry name" value="PHD-TYPE DOMAIN-CONTAINING PROTEIN"/>
    <property type="match status" value="1"/>
</dbReference>
<evidence type="ECO:0000313" key="2">
    <source>
        <dbReference type="Proteomes" id="UP000504635"/>
    </source>
</evidence>
<dbReference type="PROSITE" id="PS50994">
    <property type="entry name" value="INTEGRASE"/>
    <property type="match status" value="1"/>
</dbReference>
<dbReference type="InterPro" id="IPR012337">
    <property type="entry name" value="RNaseH-like_sf"/>
</dbReference>
<evidence type="ECO:0000259" key="1">
    <source>
        <dbReference type="PROSITE" id="PS50994"/>
    </source>
</evidence>
<dbReference type="Proteomes" id="UP000504635">
    <property type="component" value="Unplaced"/>
</dbReference>
<gene>
    <name evidence="3" type="primary">LOC115889198</name>
</gene>
<dbReference type="AlphaFoldDB" id="A0A6J2YNS1"/>
<dbReference type="GeneID" id="115889198"/>
<protein>
    <submittedName>
        <fullName evidence="3">Uncharacterized protein LOC115889198</fullName>
    </submittedName>
</protein>
<keyword evidence="2" id="KW-1185">Reference proteome</keyword>
<dbReference type="GO" id="GO:0003676">
    <property type="term" value="F:nucleic acid binding"/>
    <property type="evidence" value="ECO:0007669"/>
    <property type="project" value="InterPro"/>
</dbReference>
<dbReference type="RefSeq" id="XP_030765007.1">
    <property type="nucleotide sequence ID" value="XM_030909147.1"/>
</dbReference>
<dbReference type="Pfam" id="PF18701">
    <property type="entry name" value="DUF5641"/>
    <property type="match status" value="1"/>
</dbReference>
<name>A0A6J2YNS1_SITOR</name>
<proteinExistence type="predicted"/>
<reference evidence="3" key="1">
    <citation type="submission" date="2025-08" db="UniProtKB">
        <authorList>
            <consortium name="RefSeq"/>
        </authorList>
    </citation>
    <scope>IDENTIFICATION</scope>
    <source>
        <tissue evidence="3">Gonads</tissue>
    </source>
</reference>
<dbReference type="InterPro" id="IPR040676">
    <property type="entry name" value="DUF5641"/>
</dbReference>
<dbReference type="InterPro" id="IPR001584">
    <property type="entry name" value="Integrase_cat-core"/>
</dbReference>
<feature type="domain" description="Integrase catalytic" evidence="1">
    <location>
        <begin position="1"/>
        <end position="139"/>
    </location>
</feature>
<sequence>MSTKAVHLEAVSDLPSEAFLASFRRRGRCTDMYSDRGTNFIGAYNLLLSYCKQSSETLSIKWHFNPPSAPHFGGLWESAVKSVKTHLYRVIGCQILTFEELTTLLAQIEALLNSMPLCSCPDPNDLGSLTPGHFLTLEPHTAPPDENLLDVTQNRLSRWQLVQQLQQHFWKRWHVEYTLQQRAKWNSVQNSPRIGTLVVVKDENLPPLRWLLGRIIKLYPGTDQVVRVAQIQTTKVFFDRPLVKQCPLPDQ</sequence>
<organism evidence="2 3">
    <name type="scientific">Sitophilus oryzae</name>
    <name type="common">Rice weevil</name>
    <name type="synonym">Curculio oryzae</name>
    <dbReference type="NCBI Taxonomy" id="7048"/>
    <lineage>
        <taxon>Eukaryota</taxon>
        <taxon>Metazoa</taxon>
        <taxon>Ecdysozoa</taxon>
        <taxon>Arthropoda</taxon>
        <taxon>Hexapoda</taxon>
        <taxon>Insecta</taxon>
        <taxon>Pterygota</taxon>
        <taxon>Neoptera</taxon>
        <taxon>Endopterygota</taxon>
        <taxon>Coleoptera</taxon>
        <taxon>Polyphaga</taxon>
        <taxon>Cucujiformia</taxon>
        <taxon>Curculionidae</taxon>
        <taxon>Dryophthorinae</taxon>
        <taxon>Sitophilus</taxon>
    </lineage>
</organism>